<dbReference type="InterPro" id="IPR052994">
    <property type="entry name" value="Tiny_macrocysts_regulators"/>
</dbReference>
<evidence type="ECO:0000313" key="7">
    <source>
        <dbReference type="Proteomes" id="UP000006671"/>
    </source>
</evidence>
<keyword evidence="2 5" id="KW-1133">Transmembrane helix</keyword>
<dbReference type="SUPFAM" id="SSF90123">
    <property type="entry name" value="ABC transporter transmembrane region"/>
    <property type="match status" value="1"/>
</dbReference>
<feature type="transmembrane region" description="Helical" evidence="5">
    <location>
        <begin position="210"/>
        <end position="230"/>
    </location>
</feature>
<dbReference type="EMBL" id="GG738938">
    <property type="protein sequence ID" value="EFC36143.1"/>
    <property type="molecule type" value="Genomic_DNA"/>
</dbReference>
<dbReference type="GO" id="GO:0016020">
    <property type="term" value="C:membrane"/>
    <property type="evidence" value="ECO:0007669"/>
    <property type="project" value="InterPro"/>
</dbReference>
<feature type="compositionally biased region" description="Basic and acidic residues" evidence="4">
    <location>
        <begin position="1070"/>
        <end position="1084"/>
    </location>
</feature>
<feature type="region of interest" description="Disordered" evidence="4">
    <location>
        <begin position="1064"/>
        <end position="1084"/>
    </location>
</feature>
<feature type="transmembrane region" description="Helical" evidence="5">
    <location>
        <begin position="264"/>
        <end position="287"/>
    </location>
</feature>
<feature type="transmembrane region" description="Helical" evidence="5">
    <location>
        <begin position="121"/>
        <end position="140"/>
    </location>
</feature>
<dbReference type="AlphaFoldDB" id="D2W460"/>
<dbReference type="PANTHER" id="PTHR31600:SF2">
    <property type="entry name" value="GAMETE ENRICHED GENE 10 PROTEIN-RELATED"/>
    <property type="match status" value="1"/>
</dbReference>
<dbReference type="InterPro" id="IPR036640">
    <property type="entry name" value="ABC1_TM_sf"/>
</dbReference>
<dbReference type="PANTHER" id="PTHR31600">
    <property type="entry name" value="TINY MACROCYSTS PROTEIN B-RELATED"/>
    <property type="match status" value="1"/>
</dbReference>
<proteinExistence type="predicted"/>
<dbReference type="RefSeq" id="XP_002668887.1">
    <property type="nucleotide sequence ID" value="XM_002668841.1"/>
</dbReference>
<keyword evidence="3 5" id="KW-0472">Membrane</keyword>
<keyword evidence="1 5" id="KW-0812">Transmembrane</keyword>
<evidence type="ECO:0000256" key="3">
    <source>
        <dbReference type="ARBA" id="ARBA00023136"/>
    </source>
</evidence>
<feature type="transmembrane region" description="Helical" evidence="5">
    <location>
        <begin position="1000"/>
        <end position="1025"/>
    </location>
</feature>
<feature type="transmembrane region" description="Helical" evidence="5">
    <location>
        <begin position="388"/>
        <end position="412"/>
    </location>
</feature>
<evidence type="ECO:0000256" key="1">
    <source>
        <dbReference type="ARBA" id="ARBA00022692"/>
    </source>
</evidence>
<accession>D2W460</accession>
<dbReference type="InParanoid" id="D2W460"/>
<feature type="transmembrane region" description="Helical" evidence="5">
    <location>
        <begin position="361"/>
        <end position="382"/>
    </location>
</feature>
<dbReference type="KEGG" id="ngr:NAEGRDRAFT_54555"/>
<keyword evidence="7" id="KW-1185">Reference proteome</keyword>
<evidence type="ECO:0000256" key="5">
    <source>
        <dbReference type="SAM" id="Phobius"/>
    </source>
</evidence>
<dbReference type="GeneID" id="8860478"/>
<sequence length="1084" mass="122776">MTFYTKYFRSSRNIQPTVNMSRRGSIIGSDGESGSVLDYNFSTNVASIDKRSYITSTRQPNDANAAGSVVNASQVGSTTSSLEDYYNESIVTQLEERSFMFLLNLQTRQELVGRNEYIKTLLIRLYFIWATLVIAIQPSYNFGEYGRWIARAVNYPLTFGFEHLPYTAAVIIAGIIFAIQLLQVIILIIAYRSIYRMSKYWPKIKVITRILNVTISLTSLPISWLMLGFLNCNYSSAVLVTSSTTAEQVLNRFPDVACYSGTNLAFIIIGLLSYVLTIFTTFVGFYTTTDANPRSETPFLTFDAHLYFLSVLSYQIYYLLINVVGDQFVVIQAVYFVVASFCITIFFLFSMPFYRRWENAVYFGFVCATLGGSLCGVVSTYVNTQNEYGLGLGLLGMTIGVMIIFSFIGWLCMDLWTRYINKDLRGIFMNHLERGLDNLSNDDIMNPKYILEKESIKILQEIEETNRSRRLFLFLKWCMKKGSTSTLGNLSDLELSKCFIKGVANQKTYQNVDLLIAASIICGNFFETGQQKSLAILEKLSSNIKNSYYVCMPSAVPRLLLREIRVFQNFMILYPTYKNELISSGLHDVVNVTNFFQDKLERMEKYKGLLDELKLAEASGTMSSESIADYTNPIYTLVTPVLYYSNDSTIPSDYIQSKNASISEITDSLIKYAKTYLKKEANGFNTTITSGDFMFLWTNRNGGSSAFDAYCDLFLRRNSESVQNMNIQFIAFYVAAVVVYGVCAAIVVMILLVHLRSLRSSIKFIATTLPKDQVGKIFQGLDKKSDEEMDIKENGIISKPQTTISLVVVSSIIVTVLCITMLFVDMQIISNTESLAIKYVTSGVEIFRNTNRAAYRMTELFSFMRYTSKSSLNDDRLLSQSDLSTYHVQMKSLFGTIASSWEVLRYGGRFMNTYEDIDILISPITNCTNVSTFYCTNLDELVTEISTVSLRLNEDVYYSNYAIDNLFLTLLKGSEMSNALMDRIIDIFDLYSTYASTPSFTLSIIAVVIGYIALISLSYFAYVLIRDFWDQIQQLRSLLNYLPVEYIDSNDALKQFVLFNDLSSKSRASSSEKSKEKDGGGDGK</sequence>
<reference evidence="6 7" key="1">
    <citation type="journal article" date="2010" name="Cell">
        <title>The genome of Naegleria gruberi illuminates early eukaryotic versatility.</title>
        <authorList>
            <person name="Fritz-Laylin L.K."/>
            <person name="Prochnik S.E."/>
            <person name="Ginger M.L."/>
            <person name="Dacks J.B."/>
            <person name="Carpenter M.L."/>
            <person name="Field M.C."/>
            <person name="Kuo A."/>
            <person name="Paredez A."/>
            <person name="Chapman J."/>
            <person name="Pham J."/>
            <person name="Shu S."/>
            <person name="Neupane R."/>
            <person name="Cipriano M."/>
            <person name="Mancuso J."/>
            <person name="Tu H."/>
            <person name="Salamov A."/>
            <person name="Lindquist E."/>
            <person name="Shapiro H."/>
            <person name="Lucas S."/>
            <person name="Grigoriev I.V."/>
            <person name="Cande W.Z."/>
            <person name="Fulton C."/>
            <person name="Rokhsar D.S."/>
            <person name="Dawson S.C."/>
        </authorList>
    </citation>
    <scope>NUCLEOTIDE SEQUENCE [LARGE SCALE GENOMIC DNA]</scope>
    <source>
        <strain evidence="6 7">NEG-M</strain>
    </source>
</reference>
<organism evidence="7">
    <name type="scientific">Naegleria gruberi</name>
    <name type="common">Amoeba</name>
    <dbReference type="NCBI Taxonomy" id="5762"/>
    <lineage>
        <taxon>Eukaryota</taxon>
        <taxon>Discoba</taxon>
        <taxon>Heterolobosea</taxon>
        <taxon>Tetramitia</taxon>
        <taxon>Eutetramitia</taxon>
        <taxon>Vahlkampfiidae</taxon>
        <taxon>Naegleria</taxon>
    </lineage>
</organism>
<evidence type="ECO:0000313" key="6">
    <source>
        <dbReference type="EMBL" id="EFC36143.1"/>
    </source>
</evidence>
<dbReference type="VEuPathDB" id="AmoebaDB:NAEGRDRAFT_54555"/>
<feature type="transmembrane region" description="Helical" evidence="5">
    <location>
        <begin position="166"/>
        <end position="189"/>
    </location>
</feature>
<feature type="non-terminal residue" evidence="6">
    <location>
        <position position="1084"/>
    </location>
</feature>
<evidence type="ECO:0000256" key="2">
    <source>
        <dbReference type="ARBA" id="ARBA00022989"/>
    </source>
</evidence>
<feature type="transmembrane region" description="Helical" evidence="5">
    <location>
        <begin position="299"/>
        <end position="321"/>
    </location>
</feature>
<name>D2W460_NAEGR</name>
<protein>
    <submittedName>
        <fullName evidence="6">Predicted protein</fullName>
    </submittedName>
</protein>
<feature type="transmembrane region" description="Helical" evidence="5">
    <location>
        <begin position="730"/>
        <end position="753"/>
    </location>
</feature>
<gene>
    <name evidence="6" type="ORF">NAEGRDRAFT_54555</name>
</gene>
<dbReference type="Proteomes" id="UP000006671">
    <property type="component" value="Unassembled WGS sequence"/>
</dbReference>
<feature type="transmembrane region" description="Helical" evidence="5">
    <location>
        <begin position="804"/>
        <end position="824"/>
    </location>
</feature>
<dbReference type="GO" id="GO:0005524">
    <property type="term" value="F:ATP binding"/>
    <property type="evidence" value="ECO:0007669"/>
    <property type="project" value="InterPro"/>
</dbReference>
<evidence type="ECO:0000256" key="4">
    <source>
        <dbReference type="SAM" id="MobiDB-lite"/>
    </source>
</evidence>
<feature type="transmembrane region" description="Helical" evidence="5">
    <location>
        <begin position="327"/>
        <end position="349"/>
    </location>
</feature>